<protein>
    <submittedName>
        <fullName evidence="3">Uncharacterized protein</fullName>
    </submittedName>
</protein>
<dbReference type="GeneID" id="17279270"/>
<feature type="region of interest" description="Disordered" evidence="2">
    <location>
        <begin position="177"/>
        <end position="265"/>
    </location>
</feature>
<organism evidence="3 4">
    <name type="scientific">Emiliania huxleyi (strain CCMP1516)</name>
    <dbReference type="NCBI Taxonomy" id="280463"/>
    <lineage>
        <taxon>Eukaryota</taxon>
        <taxon>Haptista</taxon>
        <taxon>Haptophyta</taxon>
        <taxon>Prymnesiophyceae</taxon>
        <taxon>Isochrysidales</taxon>
        <taxon>Noelaerhabdaceae</taxon>
        <taxon>Emiliania</taxon>
    </lineage>
</organism>
<feature type="compositionally biased region" description="Low complexity" evidence="2">
    <location>
        <begin position="365"/>
        <end position="398"/>
    </location>
</feature>
<feature type="compositionally biased region" description="Low complexity" evidence="2">
    <location>
        <begin position="220"/>
        <end position="230"/>
    </location>
</feature>
<dbReference type="RefSeq" id="XP_005786427.1">
    <property type="nucleotide sequence ID" value="XM_005786370.1"/>
</dbReference>
<dbReference type="PaxDb" id="2903-EOD33998"/>
<feature type="region of interest" description="Disordered" evidence="2">
    <location>
        <begin position="365"/>
        <end position="409"/>
    </location>
</feature>
<keyword evidence="1" id="KW-0175">Coiled coil</keyword>
<feature type="coiled-coil region" evidence="1">
    <location>
        <begin position="5"/>
        <end position="32"/>
    </location>
</feature>
<keyword evidence="4" id="KW-1185">Reference proteome</keyword>
<feature type="compositionally biased region" description="Basic and acidic residues" evidence="2">
    <location>
        <begin position="183"/>
        <end position="199"/>
    </location>
</feature>
<dbReference type="EnsemblProtists" id="EOD33998">
    <property type="protein sequence ID" value="EOD33998"/>
    <property type="gene ID" value="EMIHUDRAFT_447078"/>
</dbReference>
<name>A0A0D3KE13_EMIH1</name>
<feature type="compositionally biased region" description="Low complexity" evidence="2">
    <location>
        <begin position="200"/>
        <end position="212"/>
    </location>
</feature>
<proteinExistence type="predicted"/>
<feature type="compositionally biased region" description="Basic and acidic residues" evidence="2">
    <location>
        <begin position="237"/>
        <end position="259"/>
    </location>
</feature>
<evidence type="ECO:0000256" key="2">
    <source>
        <dbReference type="SAM" id="MobiDB-lite"/>
    </source>
</evidence>
<reference evidence="4" key="1">
    <citation type="journal article" date="2013" name="Nature">
        <title>Pan genome of the phytoplankton Emiliania underpins its global distribution.</title>
        <authorList>
            <person name="Read B.A."/>
            <person name="Kegel J."/>
            <person name="Klute M.J."/>
            <person name="Kuo A."/>
            <person name="Lefebvre S.C."/>
            <person name="Maumus F."/>
            <person name="Mayer C."/>
            <person name="Miller J."/>
            <person name="Monier A."/>
            <person name="Salamov A."/>
            <person name="Young J."/>
            <person name="Aguilar M."/>
            <person name="Claverie J.M."/>
            <person name="Frickenhaus S."/>
            <person name="Gonzalez K."/>
            <person name="Herman E.K."/>
            <person name="Lin Y.C."/>
            <person name="Napier J."/>
            <person name="Ogata H."/>
            <person name="Sarno A.F."/>
            <person name="Shmutz J."/>
            <person name="Schroeder D."/>
            <person name="de Vargas C."/>
            <person name="Verret F."/>
            <person name="von Dassow P."/>
            <person name="Valentin K."/>
            <person name="Van de Peer Y."/>
            <person name="Wheeler G."/>
            <person name="Dacks J.B."/>
            <person name="Delwiche C.F."/>
            <person name="Dyhrman S.T."/>
            <person name="Glockner G."/>
            <person name="John U."/>
            <person name="Richards T."/>
            <person name="Worden A.Z."/>
            <person name="Zhang X."/>
            <person name="Grigoriev I.V."/>
            <person name="Allen A.E."/>
            <person name="Bidle K."/>
            <person name="Borodovsky M."/>
            <person name="Bowler C."/>
            <person name="Brownlee C."/>
            <person name="Cock J.M."/>
            <person name="Elias M."/>
            <person name="Gladyshev V.N."/>
            <person name="Groth M."/>
            <person name="Guda C."/>
            <person name="Hadaegh A."/>
            <person name="Iglesias-Rodriguez M.D."/>
            <person name="Jenkins J."/>
            <person name="Jones B.M."/>
            <person name="Lawson T."/>
            <person name="Leese F."/>
            <person name="Lindquist E."/>
            <person name="Lobanov A."/>
            <person name="Lomsadze A."/>
            <person name="Malik S.B."/>
            <person name="Marsh M.E."/>
            <person name="Mackinder L."/>
            <person name="Mock T."/>
            <person name="Mueller-Roeber B."/>
            <person name="Pagarete A."/>
            <person name="Parker M."/>
            <person name="Probert I."/>
            <person name="Quesneville H."/>
            <person name="Raines C."/>
            <person name="Rensing S.A."/>
            <person name="Riano-Pachon D.M."/>
            <person name="Richier S."/>
            <person name="Rokitta S."/>
            <person name="Shiraiwa Y."/>
            <person name="Soanes D.M."/>
            <person name="van der Giezen M."/>
            <person name="Wahlund T.M."/>
            <person name="Williams B."/>
            <person name="Wilson W."/>
            <person name="Wolfe G."/>
            <person name="Wurch L.L."/>
        </authorList>
    </citation>
    <scope>NUCLEOTIDE SEQUENCE</scope>
</reference>
<evidence type="ECO:0000313" key="4">
    <source>
        <dbReference type="Proteomes" id="UP000013827"/>
    </source>
</evidence>
<reference evidence="3" key="2">
    <citation type="submission" date="2024-10" db="UniProtKB">
        <authorList>
            <consortium name="EnsemblProtists"/>
        </authorList>
    </citation>
    <scope>IDENTIFICATION</scope>
</reference>
<accession>A0A0D3KE13</accession>
<dbReference type="Proteomes" id="UP000013827">
    <property type="component" value="Unassembled WGS sequence"/>
</dbReference>
<sequence length="420" mass="43851">MLARAKVARDGMEEARARAAAARREESRLRAEAAAAAALLQMCDVRDELLAAANLAAEAAVGEDAEATRLEILVEEYEVCADAAAGGIKRSSVRDGVLQRTREARVAAAASRAAAGRAESTAVKLEEGATSAAPGERDAALARARAAREAAGRASVEAHRLEALAAAAEASTKANVSAAAGDASDHPESSRPRAADEARATAAARTRVEVALSGGGGGSAAAQAQRQIAAETSRNPHVREAAARRVEEARQRARSEQSSEARLSQRNSGLVSAIEAQRRWLTDRLAGRPEPAAPRRDVDLEATDWMNEAVLAGRSSAVLPGISSAAQRLPADGGAAASVAWADVDQARERQGRVERAREASLARVRSLSPVSSPRRLRARSSSSSNNNRSSSRSPVRSPGRSENSPVSPIRGAVANLFRI</sequence>
<dbReference type="KEGG" id="ehx:EMIHUDRAFT_447078"/>
<dbReference type="AlphaFoldDB" id="A0A0D3KE13"/>
<dbReference type="HOGENOM" id="CLU_654598_0_0_1"/>
<evidence type="ECO:0000256" key="1">
    <source>
        <dbReference type="SAM" id="Coils"/>
    </source>
</evidence>
<evidence type="ECO:0000313" key="3">
    <source>
        <dbReference type="EnsemblProtists" id="EOD33998"/>
    </source>
</evidence>